<comment type="caution">
    <text evidence="2">The sequence shown here is derived from an EMBL/GenBank/DDBJ whole genome shotgun (WGS) entry which is preliminary data.</text>
</comment>
<dbReference type="Proteomes" id="UP000571084">
    <property type="component" value="Unassembled WGS sequence"/>
</dbReference>
<accession>A0A840RPG6</accession>
<dbReference type="InterPro" id="IPR012902">
    <property type="entry name" value="N_methyl_site"/>
</dbReference>
<keyword evidence="3" id="KW-1185">Reference proteome</keyword>
<keyword evidence="1" id="KW-0472">Membrane</keyword>
<evidence type="ECO:0000313" key="3">
    <source>
        <dbReference type="Proteomes" id="UP000571084"/>
    </source>
</evidence>
<dbReference type="AlphaFoldDB" id="A0A840RPG6"/>
<sequence>MRPAPIKRCRGFTLIEAVTVIAITGVIAAVVVGFIRSPVQGYFDLERRVETTDTADTALRRMGRDFRLALPNSVRSVGTSPLCLEYLPTVTGGRYRAEAPGAALDFTTPTTTFDVLSTLNPIPASGDQVVVYNLGIPGADAYSGENRATILSATANSITLDTATQFSLASPGNRFQILPAAEQAVFYVCTNSGSGIDAAGNGNGSLYRLSHYGINAVAPTSCPAVSTDSPMLAQNVSHCEFDYTAGVTQRNGLISMRIDITKDHETTSLYNAVHVSNSP</sequence>
<evidence type="ECO:0000256" key="1">
    <source>
        <dbReference type="SAM" id="Phobius"/>
    </source>
</evidence>
<keyword evidence="1" id="KW-0812">Transmembrane</keyword>
<gene>
    <name evidence="2" type="ORF">HNR39_000209</name>
</gene>
<dbReference type="Pfam" id="PF07963">
    <property type="entry name" value="N_methyl"/>
    <property type="match status" value="1"/>
</dbReference>
<evidence type="ECO:0000313" key="2">
    <source>
        <dbReference type="EMBL" id="MBB5198399.1"/>
    </source>
</evidence>
<keyword evidence="1" id="KW-1133">Transmembrane helix</keyword>
<dbReference type="RefSeq" id="WP_168052362.1">
    <property type="nucleotide sequence ID" value="NZ_JAAOZT010000002.1"/>
</dbReference>
<dbReference type="EMBL" id="JACHHQ010000001">
    <property type="protein sequence ID" value="MBB5198399.1"/>
    <property type="molecule type" value="Genomic_DNA"/>
</dbReference>
<reference evidence="2 3" key="1">
    <citation type="submission" date="2020-08" db="EMBL/GenBank/DDBJ databases">
        <title>Genomic Encyclopedia of Type Strains, Phase IV (KMG-IV): sequencing the most valuable type-strain genomes for metagenomic binning, comparative biology and taxonomic classification.</title>
        <authorList>
            <person name="Goeker M."/>
        </authorList>
    </citation>
    <scope>NUCLEOTIDE SEQUENCE [LARGE SCALE GENOMIC DNA]</scope>
    <source>
        <strain evidence="2 3">DSM 23240</strain>
    </source>
</reference>
<dbReference type="NCBIfam" id="TIGR02532">
    <property type="entry name" value="IV_pilin_GFxxxE"/>
    <property type="match status" value="1"/>
</dbReference>
<dbReference type="PROSITE" id="PS00409">
    <property type="entry name" value="PROKAR_NTER_METHYL"/>
    <property type="match status" value="1"/>
</dbReference>
<feature type="transmembrane region" description="Helical" evidence="1">
    <location>
        <begin position="12"/>
        <end position="35"/>
    </location>
</feature>
<protein>
    <submittedName>
        <fullName evidence="2">MSHA biogenesis protein MshO</fullName>
    </submittedName>
</protein>
<name>A0A840RPG6_9BURK</name>
<organism evidence="2 3">
    <name type="scientific">Glaciimonas immobilis</name>
    <dbReference type="NCBI Taxonomy" id="728004"/>
    <lineage>
        <taxon>Bacteria</taxon>
        <taxon>Pseudomonadati</taxon>
        <taxon>Pseudomonadota</taxon>
        <taxon>Betaproteobacteria</taxon>
        <taxon>Burkholderiales</taxon>
        <taxon>Oxalobacteraceae</taxon>
        <taxon>Glaciimonas</taxon>
    </lineage>
</organism>
<proteinExistence type="predicted"/>